<organism evidence="2 3">
    <name type="scientific">Glaciihabitans arcticus</name>
    <dbReference type="NCBI Taxonomy" id="2668039"/>
    <lineage>
        <taxon>Bacteria</taxon>
        <taxon>Bacillati</taxon>
        <taxon>Actinomycetota</taxon>
        <taxon>Actinomycetes</taxon>
        <taxon>Micrococcales</taxon>
        <taxon>Microbacteriaceae</taxon>
        <taxon>Glaciihabitans</taxon>
    </lineage>
</organism>
<comment type="caution">
    <text evidence="2">The sequence shown here is derived from an EMBL/GenBank/DDBJ whole genome shotgun (WGS) entry which is preliminary data.</text>
</comment>
<dbReference type="EMBL" id="SISG01000001">
    <property type="protein sequence ID" value="TBN58018.1"/>
    <property type="molecule type" value="Genomic_DNA"/>
</dbReference>
<name>A0A4Q9GWQ3_9MICO</name>
<evidence type="ECO:0000313" key="3">
    <source>
        <dbReference type="Proteomes" id="UP000294194"/>
    </source>
</evidence>
<sequence length="140" mass="14612">MNSEETPIAPRGFLRPFGHGAIAFVLGALLSQPAQFGFILGFFVEDWLGLLILAGILVAAVGVFAVLAWAFNPGRSRWFWVLAAALWVGAIIWFGFAGINPLLFGGVVAASAVLLSHRGLVPKVAAVAIPAAAIAVSALF</sequence>
<evidence type="ECO:0000256" key="1">
    <source>
        <dbReference type="SAM" id="Phobius"/>
    </source>
</evidence>
<dbReference type="RefSeq" id="WP_130982127.1">
    <property type="nucleotide sequence ID" value="NZ_SISG01000001.1"/>
</dbReference>
<dbReference type="AlphaFoldDB" id="A0A4Q9GWQ3"/>
<feature type="transmembrane region" description="Helical" evidence="1">
    <location>
        <begin position="50"/>
        <end position="71"/>
    </location>
</feature>
<dbReference type="Proteomes" id="UP000294194">
    <property type="component" value="Unassembled WGS sequence"/>
</dbReference>
<feature type="transmembrane region" description="Helical" evidence="1">
    <location>
        <begin position="78"/>
        <end position="99"/>
    </location>
</feature>
<gene>
    <name evidence="2" type="ORF">EYE40_11790</name>
</gene>
<feature type="transmembrane region" description="Helical" evidence="1">
    <location>
        <begin position="21"/>
        <end position="44"/>
    </location>
</feature>
<keyword evidence="1" id="KW-0812">Transmembrane</keyword>
<keyword evidence="1" id="KW-0472">Membrane</keyword>
<reference evidence="3" key="1">
    <citation type="submission" date="2019-02" db="EMBL/GenBank/DDBJ databases">
        <title>Glaciihabitans arcticus sp. nov., a psychrotolerant bacterium isolated from polar soil.</title>
        <authorList>
            <person name="Dahal R.H."/>
        </authorList>
    </citation>
    <scope>NUCLEOTIDE SEQUENCE [LARGE SCALE GENOMIC DNA]</scope>
    <source>
        <strain evidence="3">RP-3-7</strain>
    </source>
</reference>
<keyword evidence="3" id="KW-1185">Reference proteome</keyword>
<evidence type="ECO:0000313" key="2">
    <source>
        <dbReference type="EMBL" id="TBN58018.1"/>
    </source>
</evidence>
<proteinExistence type="predicted"/>
<accession>A0A4Q9GWQ3</accession>
<protein>
    <submittedName>
        <fullName evidence="2">Uncharacterized protein</fullName>
    </submittedName>
</protein>
<feature type="transmembrane region" description="Helical" evidence="1">
    <location>
        <begin position="119"/>
        <end position="139"/>
    </location>
</feature>
<keyword evidence="1" id="KW-1133">Transmembrane helix</keyword>